<organism evidence="4 5">
    <name type="scientific">Penaeus vannamei</name>
    <name type="common">Whiteleg shrimp</name>
    <name type="synonym">Litopenaeus vannamei</name>
    <dbReference type="NCBI Taxonomy" id="6689"/>
    <lineage>
        <taxon>Eukaryota</taxon>
        <taxon>Metazoa</taxon>
        <taxon>Ecdysozoa</taxon>
        <taxon>Arthropoda</taxon>
        <taxon>Crustacea</taxon>
        <taxon>Multicrustacea</taxon>
        <taxon>Malacostraca</taxon>
        <taxon>Eumalacostraca</taxon>
        <taxon>Eucarida</taxon>
        <taxon>Decapoda</taxon>
        <taxon>Dendrobranchiata</taxon>
        <taxon>Penaeoidea</taxon>
        <taxon>Penaeidae</taxon>
        <taxon>Penaeus</taxon>
    </lineage>
</organism>
<feature type="transmembrane region" description="Helical" evidence="2">
    <location>
        <begin position="70"/>
        <end position="94"/>
    </location>
</feature>
<comment type="caution">
    <text evidence="4">The sequence shown here is derived from an EMBL/GenBank/DDBJ whole genome shotgun (WGS) entry which is preliminary data.</text>
</comment>
<gene>
    <name evidence="4" type="ORF">C7M84_021285</name>
</gene>
<dbReference type="EMBL" id="QCYY01004436">
    <property type="protein sequence ID" value="ROT60990.1"/>
    <property type="molecule type" value="Genomic_DNA"/>
</dbReference>
<feature type="transmembrane region" description="Helical" evidence="2">
    <location>
        <begin position="351"/>
        <end position="373"/>
    </location>
</feature>
<evidence type="ECO:0000256" key="2">
    <source>
        <dbReference type="SAM" id="Phobius"/>
    </source>
</evidence>
<evidence type="ECO:0008006" key="6">
    <source>
        <dbReference type="Google" id="ProtNLM"/>
    </source>
</evidence>
<name>A0A3R7Q9Q4_PENVA</name>
<keyword evidence="3" id="KW-0732">Signal</keyword>
<dbReference type="Proteomes" id="UP000283509">
    <property type="component" value="Unassembled WGS sequence"/>
</dbReference>
<keyword evidence="2" id="KW-0472">Membrane</keyword>
<reference evidence="4 5" key="1">
    <citation type="submission" date="2018-04" db="EMBL/GenBank/DDBJ databases">
        <authorList>
            <person name="Zhang X."/>
            <person name="Yuan J."/>
            <person name="Li F."/>
            <person name="Xiang J."/>
        </authorList>
    </citation>
    <scope>NUCLEOTIDE SEQUENCE [LARGE SCALE GENOMIC DNA]</scope>
    <source>
        <tissue evidence="4">Muscle</tissue>
    </source>
</reference>
<evidence type="ECO:0000256" key="1">
    <source>
        <dbReference type="SAM" id="MobiDB-lite"/>
    </source>
</evidence>
<evidence type="ECO:0000256" key="3">
    <source>
        <dbReference type="SAM" id="SignalP"/>
    </source>
</evidence>
<sequence>MSLLSLPFSLSVISLSLVSSLLPPSFLSPLLSFLLAARPVPMFSSCRRCQYFPRPATRRREPLSLSSDSLLVIFSLVLLVLASSIRDALSQPLVFPYCSSLLSSFSLPSLISTLHYPVAFIPSFSFLSLSFLLLSSRPLASLLPSPLSLSLFISFLLPISPLFSPSLSLSLGEHLIQEFPAPKARAASPPATLSLECLGDISSREEQDLPSAAGEDAHKRESPAAPTQPKHRREMSLPKGSLAYYFRPCDPTKGVSIPPNERPWHFLALYSFVTRLSATRRPRFETGRGKCGKICDPKNAPNVYKGESGAKSVIGNSASAESETKGHGAAGDRIGQGGRLANRSRETAAKILLLFLFLLLVHITPLQYLLFLLPPLSSAPISSLLNSPITYSIVLLHAPSTIHPSSLPASYFIHSSYLLPPLTSPPISFSYYFLFTLLEHIFLFLFHYSSH</sequence>
<evidence type="ECO:0000313" key="5">
    <source>
        <dbReference type="Proteomes" id="UP000283509"/>
    </source>
</evidence>
<feature type="signal peptide" evidence="3">
    <location>
        <begin position="1"/>
        <end position="20"/>
    </location>
</feature>
<dbReference type="AlphaFoldDB" id="A0A3R7Q9Q4"/>
<evidence type="ECO:0000313" key="4">
    <source>
        <dbReference type="EMBL" id="ROT60990.1"/>
    </source>
</evidence>
<feature type="region of interest" description="Disordered" evidence="1">
    <location>
        <begin position="315"/>
        <end position="337"/>
    </location>
</feature>
<feature type="region of interest" description="Disordered" evidence="1">
    <location>
        <begin position="208"/>
        <end position="234"/>
    </location>
</feature>
<feature type="chain" id="PRO_5018647210" description="Transmembrane protein" evidence="3">
    <location>
        <begin position="21"/>
        <end position="451"/>
    </location>
</feature>
<proteinExistence type="predicted"/>
<keyword evidence="5" id="KW-1185">Reference proteome</keyword>
<protein>
    <recommendedName>
        <fullName evidence="6">Transmembrane protein</fullName>
    </recommendedName>
</protein>
<feature type="transmembrane region" description="Helical" evidence="2">
    <location>
        <begin position="429"/>
        <end position="448"/>
    </location>
</feature>
<feature type="transmembrane region" description="Helical" evidence="2">
    <location>
        <begin position="114"/>
        <end position="134"/>
    </location>
</feature>
<keyword evidence="2" id="KW-0812">Transmembrane</keyword>
<accession>A0A3R7Q9Q4</accession>
<keyword evidence="2" id="KW-1133">Transmembrane helix</keyword>
<reference evidence="4 5" key="2">
    <citation type="submission" date="2019-01" db="EMBL/GenBank/DDBJ databases">
        <title>The decoding of complex shrimp genome reveals the adaptation for benthos swimmer, frequently molting mechanism and breeding impact on genome.</title>
        <authorList>
            <person name="Sun Y."/>
            <person name="Gao Y."/>
            <person name="Yu Y."/>
        </authorList>
    </citation>
    <scope>NUCLEOTIDE SEQUENCE [LARGE SCALE GENOMIC DNA]</scope>
    <source>
        <tissue evidence="4">Muscle</tissue>
    </source>
</reference>